<keyword evidence="2" id="KW-0732">Signal</keyword>
<name>A0A140DVB8_9FIRM</name>
<evidence type="ECO:0000259" key="3">
    <source>
        <dbReference type="SMART" id="SM00460"/>
    </source>
</evidence>
<protein>
    <recommendedName>
        <fullName evidence="3">Transglutaminase-like domain-containing protein</fullName>
    </recommendedName>
</protein>
<feature type="region of interest" description="Disordered" evidence="1">
    <location>
        <begin position="54"/>
        <end position="115"/>
    </location>
</feature>
<dbReference type="EMBL" id="CP011391">
    <property type="protein sequence ID" value="AMK54595.1"/>
    <property type="molecule type" value="Genomic_DNA"/>
</dbReference>
<evidence type="ECO:0000313" key="4">
    <source>
        <dbReference type="EMBL" id="AMK54595.1"/>
    </source>
</evidence>
<accession>A0A140DVB8</accession>
<dbReference type="InterPro" id="IPR002931">
    <property type="entry name" value="Transglutaminase-like"/>
</dbReference>
<keyword evidence="5" id="KW-1185">Reference proteome</keyword>
<reference evidence="4 5" key="1">
    <citation type="journal article" date="2016" name="Gut Pathog.">
        <title>Whole genome sequencing of "Faecalibaculum rodentium" ALO17, isolated from C57BL/6J laboratory mouse feces.</title>
        <authorList>
            <person name="Lim S."/>
            <person name="Chang D.H."/>
            <person name="Ahn S."/>
            <person name="Kim B.C."/>
        </authorList>
    </citation>
    <scope>NUCLEOTIDE SEQUENCE [LARGE SCALE GENOMIC DNA]</scope>
    <source>
        <strain evidence="4 5">Alo17</strain>
    </source>
</reference>
<feature type="domain" description="Transglutaminase-like" evidence="3">
    <location>
        <begin position="258"/>
        <end position="310"/>
    </location>
</feature>
<gene>
    <name evidence="4" type="ORF">AALO17_14610</name>
</gene>
<proteinExistence type="predicted"/>
<feature type="compositionally biased region" description="Basic and acidic residues" evidence="1">
    <location>
        <begin position="59"/>
        <end position="83"/>
    </location>
</feature>
<dbReference type="Proteomes" id="UP000069771">
    <property type="component" value="Chromosome"/>
</dbReference>
<dbReference type="KEGG" id="fro:AALO17_14610"/>
<dbReference type="AlphaFoldDB" id="A0A140DVB8"/>
<dbReference type="SUPFAM" id="SSF54001">
    <property type="entry name" value="Cysteine proteinases"/>
    <property type="match status" value="1"/>
</dbReference>
<sequence length="317" mass="34170">MMLKRLCSLIALAPLALASFAGMPAEARDKTMPEDPDITEFLALNQPDLEAVESFSQNTDKEQTETKTGADPKQDIEENKEDTAQTGADPKAEVTDTGEKDAGTDQPAAAASSSLVRTHGIDVSGVGPEWKFALTPSFLSQIRSGSAYLYYSGSDADADWALGEVVYDYCGLADGGYYYNGADENGAYLELTPESAARLQSAVASADSAWGGYRQGVANALGSINLTVSDETLVQEIDAWLCRNCTYVLVDNAYMPYFTATGQGQCYQYAKMFADMCNSVGIPAWKVEGGNHAWNQYQINGQTYTIDPTNDDLNGVY</sequence>
<dbReference type="Gene3D" id="3.10.620.30">
    <property type="match status" value="1"/>
</dbReference>
<dbReference type="InterPro" id="IPR038765">
    <property type="entry name" value="Papain-like_cys_pep_sf"/>
</dbReference>
<feature type="chain" id="PRO_5007302055" description="Transglutaminase-like domain-containing protein" evidence="2">
    <location>
        <begin position="28"/>
        <end position="317"/>
    </location>
</feature>
<evidence type="ECO:0000256" key="1">
    <source>
        <dbReference type="SAM" id="MobiDB-lite"/>
    </source>
</evidence>
<dbReference type="Pfam" id="PF01841">
    <property type="entry name" value="Transglut_core"/>
    <property type="match status" value="1"/>
</dbReference>
<evidence type="ECO:0000256" key="2">
    <source>
        <dbReference type="SAM" id="SignalP"/>
    </source>
</evidence>
<dbReference type="SMART" id="SM00460">
    <property type="entry name" value="TGc"/>
    <property type="match status" value="1"/>
</dbReference>
<organism evidence="4 5">
    <name type="scientific">Faecalibaculum rodentium</name>
    <dbReference type="NCBI Taxonomy" id="1702221"/>
    <lineage>
        <taxon>Bacteria</taxon>
        <taxon>Bacillati</taxon>
        <taxon>Bacillota</taxon>
        <taxon>Erysipelotrichia</taxon>
        <taxon>Erysipelotrichales</taxon>
        <taxon>Erysipelotrichaceae</taxon>
        <taxon>Faecalibaculum</taxon>
    </lineage>
</organism>
<feature type="signal peptide" evidence="2">
    <location>
        <begin position="1"/>
        <end position="27"/>
    </location>
</feature>
<dbReference type="STRING" id="1702221.AALO17_14610"/>
<evidence type="ECO:0000313" key="5">
    <source>
        <dbReference type="Proteomes" id="UP000069771"/>
    </source>
</evidence>
<feature type="compositionally biased region" description="Basic and acidic residues" evidence="1">
    <location>
        <begin position="90"/>
        <end position="103"/>
    </location>
</feature>